<reference evidence="16" key="2">
    <citation type="submission" date="2025-04" db="UniProtKB">
        <authorList>
            <consortium name="RefSeq"/>
        </authorList>
    </citation>
    <scope>IDENTIFICATION</scope>
    <source>
        <strain evidence="16">DH4</strain>
        <tissue evidence="16">Whole body</tissue>
    </source>
</reference>
<evidence type="ECO:0000256" key="6">
    <source>
        <dbReference type="ARBA" id="ARBA00023010"/>
    </source>
</evidence>
<evidence type="ECO:0000256" key="3">
    <source>
        <dbReference type="ARBA" id="ARBA00022448"/>
    </source>
</evidence>
<keyword evidence="13" id="KW-0175">Coiled coil</keyword>
<evidence type="ECO:0000256" key="8">
    <source>
        <dbReference type="ARBA" id="ARBA00023242"/>
    </source>
</evidence>
<dbReference type="KEGG" id="ame:412950"/>
<dbReference type="OrthoDB" id="420884at2759"/>
<evidence type="ECO:0000256" key="4">
    <source>
        <dbReference type="ARBA" id="ARBA00022816"/>
    </source>
</evidence>
<dbReference type="RefSeq" id="XP_026297867.1">
    <property type="nucleotide sequence ID" value="XM_026442082.1"/>
</dbReference>
<dbReference type="GO" id="GO:0044614">
    <property type="term" value="C:nuclear pore cytoplasmic filaments"/>
    <property type="evidence" value="ECO:0007669"/>
    <property type="project" value="TreeGrafter"/>
</dbReference>
<evidence type="ECO:0000256" key="10">
    <source>
        <dbReference type="ARBA" id="ARBA00026227"/>
    </source>
</evidence>
<evidence type="ECO:0000313" key="15">
    <source>
        <dbReference type="Proteomes" id="UP000005203"/>
    </source>
</evidence>
<dbReference type="GO" id="GO:0031369">
    <property type="term" value="F:translation initiation factor binding"/>
    <property type="evidence" value="ECO:0007669"/>
    <property type="project" value="TreeGrafter"/>
</dbReference>
<evidence type="ECO:0000256" key="11">
    <source>
        <dbReference type="ARBA" id="ARBA00029983"/>
    </source>
</evidence>
<evidence type="ECO:0000256" key="13">
    <source>
        <dbReference type="SAM" id="Coils"/>
    </source>
</evidence>
<dbReference type="PANTHER" id="PTHR12960:SF0">
    <property type="entry name" value="MRNA EXPORT FACTOR GLE1"/>
    <property type="match status" value="1"/>
</dbReference>
<dbReference type="CTD" id="2733"/>
<keyword evidence="7" id="KW-0906">Nuclear pore complex</keyword>
<dbReference type="PANTHER" id="PTHR12960">
    <property type="entry name" value="GLE-1-RELATED"/>
    <property type="match status" value="1"/>
</dbReference>
<dbReference type="GeneID" id="412950"/>
<evidence type="ECO:0000256" key="7">
    <source>
        <dbReference type="ARBA" id="ARBA00023132"/>
    </source>
</evidence>
<comment type="function">
    <text evidence="9">Required for the export of mRNAs containing poly(A) tails from the nucleus into the cytoplasm. May be involved in the terminal step of the mRNA transport through the nuclear pore complex (NPC).</text>
</comment>
<evidence type="ECO:0000256" key="12">
    <source>
        <dbReference type="ARBA" id="ARBA00030897"/>
    </source>
</evidence>
<dbReference type="EnsemblMetazoa" id="XM_026442082">
    <property type="protein sequence ID" value="XP_026297867"/>
    <property type="gene ID" value="LOC412950"/>
</dbReference>
<dbReference type="InterPro" id="IPR012476">
    <property type="entry name" value="GLE1"/>
</dbReference>
<keyword evidence="4" id="KW-0509">mRNA transport</keyword>
<evidence type="ECO:0000256" key="9">
    <source>
        <dbReference type="ARBA" id="ARBA00024680"/>
    </source>
</evidence>
<keyword evidence="15" id="KW-1185">Reference proteome</keyword>
<dbReference type="InterPro" id="IPR038506">
    <property type="entry name" value="GLE1-like_sf"/>
</dbReference>
<gene>
    <name evidence="16" type="primary">LOC412950</name>
</gene>
<sequence>MPHFVSTKDEIVQNMDDINSNFASLKVSVLKKASRISGEVDRITIGPNSITNENENKKSENIENEQNSCNITIPKKSIHSQNNGITFSVKKILLESEYQRKEEVQKEIERHWQHMKENGKVIQEHIAVSRSHMARERERRNKENYAYILAEERMAEQEEIRRRHERQKEVEEYRKEIKEKEELTKKIMILRNMYVKKYHDIIELSENFKDKNSFTLSSSYAVKLEELHLQMKVVDEKIKIGDITSVDLNIIVNLIHQIDEMHGMFKSEIDRINVQCERNLVGTENTVHSHTQLPVSESQELKNNQTISETVISEQIIQNTANNSENNNFQEYGDEEKQRNLQTDNISSDISQITSSTANIEENISKTELDKDHLYEYVDKDLLETYMNSQKFFENHVKMLDEFLLSAATKKFRFECQKAINIPVNAISGINQQHLKDKYERLYNLLMGKSWPDVNQYPQGAAFCKNILAKKIVNQGETLVSSKPKMAFPIAAIIVALWNDHSDFGDLLLSHFHNVCPFTVPIFMPKMVGQSNEDYYKLMGYKYDEDGTIEKHDKFLKRMSGLMRLYASITITIQRKGITKTNPHGLQNAWRWLAAILNIEPRKEVSDICATLLLDMLEVAGNTLWTAYPKQFHKLLILLSEEYYPRMKNVGCIGSGPLVRLDEFLRNSLSKGSIPAPDGQLPPDFW</sequence>
<keyword evidence="3" id="KW-0813">Transport</keyword>
<evidence type="ECO:0000313" key="14">
    <source>
        <dbReference type="EnsemblMetazoa" id="XP_026297867"/>
    </source>
</evidence>
<dbReference type="GO" id="GO:0016973">
    <property type="term" value="P:poly(A)+ mRNA export from nucleus"/>
    <property type="evidence" value="ECO:0007669"/>
    <property type="project" value="InterPro"/>
</dbReference>
<reference evidence="14" key="1">
    <citation type="submission" date="2021-01" db="UniProtKB">
        <authorList>
            <consortium name="EnsemblMetazoa"/>
        </authorList>
    </citation>
    <scope>IDENTIFICATION</scope>
    <source>
        <strain evidence="14">DH4</strain>
    </source>
</reference>
<dbReference type="Proteomes" id="UP000005203">
    <property type="component" value="Linkage group LG8"/>
</dbReference>
<dbReference type="GO" id="GO:0005737">
    <property type="term" value="C:cytoplasm"/>
    <property type="evidence" value="ECO:0007669"/>
    <property type="project" value="TreeGrafter"/>
</dbReference>
<dbReference type="AlphaFoldDB" id="A0A7M7MLP1"/>
<evidence type="ECO:0000313" key="16">
    <source>
        <dbReference type="RefSeq" id="XP_026297867.1"/>
    </source>
</evidence>
<dbReference type="Pfam" id="PF07817">
    <property type="entry name" value="GLE1"/>
    <property type="match status" value="1"/>
</dbReference>
<keyword evidence="6" id="KW-0811">Translocation</keyword>
<accession>A0A7M7MLP1</accession>
<evidence type="ECO:0000256" key="2">
    <source>
        <dbReference type="ARBA" id="ARBA00011056"/>
    </source>
</evidence>
<dbReference type="GO" id="GO:0015031">
    <property type="term" value="P:protein transport"/>
    <property type="evidence" value="ECO:0007669"/>
    <property type="project" value="UniProtKB-KW"/>
</dbReference>
<dbReference type="Gene3D" id="1.25.40.510">
    <property type="entry name" value="GLE1-like"/>
    <property type="match status" value="1"/>
</dbReference>
<keyword evidence="5" id="KW-0653">Protein transport</keyword>
<keyword evidence="8" id="KW-0539">Nucleus</keyword>
<protein>
    <recommendedName>
        <fullName evidence="10">mRNA export factor GLE1</fullName>
    </recommendedName>
    <alternativeName>
        <fullName evidence="12">GLE1 RNA export mediator</fullName>
    </alternativeName>
    <alternativeName>
        <fullName evidence="11">Nucleoporin GLE1</fullName>
    </alternativeName>
</protein>
<name>A0A7M7MLP1_APIME</name>
<organism evidence="14">
    <name type="scientific">Apis mellifera</name>
    <name type="common">Honeybee</name>
    <dbReference type="NCBI Taxonomy" id="7460"/>
    <lineage>
        <taxon>Eukaryota</taxon>
        <taxon>Metazoa</taxon>
        <taxon>Ecdysozoa</taxon>
        <taxon>Arthropoda</taxon>
        <taxon>Hexapoda</taxon>
        <taxon>Insecta</taxon>
        <taxon>Pterygota</taxon>
        <taxon>Neoptera</taxon>
        <taxon>Endopterygota</taxon>
        <taxon>Hymenoptera</taxon>
        <taxon>Apocrita</taxon>
        <taxon>Aculeata</taxon>
        <taxon>Apoidea</taxon>
        <taxon>Anthophila</taxon>
        <taxon>Apidae</taxon>
        <taxon>Apis</taxon>
    </lineage>
</organism>
<comment type="similarity">
    <text evidence="2">Belongs to the GLE1 family.</text>
</comment>
<evidence type="ECO:0000256" key="5">
    <source>
        <dbReference type="ARBA" id="ARBA00022927"/>
    </source>
</evidence>
<evidence type="ECO:0000256" key="1">
    <source>
        <dbReference type="ARBA" id="ARBA00004567"/>
    </source>
</evidence>
<comment type="subcellular location">
    <subcellularLocation>
        <location evidence="1">Nucleus</location>
        <location evidence="1">Nuclear pore complex</location>
    </subcellularLocation>
</comment>
<feature type="coiled-coil region" evidence="13">
    <location>
        <begin position="147"/>
        <end position="193"/>
    </location>
</feature>
<proteinExistence type="inferred from homology"/>
<dbReference type="GO" id="GO:0005543">
    <property type="term" value="F:phospholipid binding"/>
    <property type="evidence" value="ECO:0007669"/>
    <property type="project" value="TreeGrafter"/>
</dbReference>
<dbReference type="GO" id="GO:0000822">
    <property type="term" value="F:inositol hexakisphosphate binding"/>
    <property type="evidence" value="ECO:0007669"/>
    <property type="project" value="TreeGrafter"/>
</dbReference>
<accession>A0A8B8H1K7</accession>